<keyword evidence="2" id="KW-0560">Oxidoreductase</keyword>
<dbReference type="InParanoid" id="A0A409WIX4"/>
<dbReference type="GO" id="GO:0016491">
    <property type="term" value="F:oxidoreductase activity"/>
    <property type="evidence" value="ECO:0007669"/>
    <property type="project" value="UniProtKB-KW"/>
</dbReference>
<dbReference type="Proteomes" id="UP000283269">
    <property type="component" value="Unassembled WGS sequence"/>
</dbReference>
<comment type="similarity">
    <text evidence="1 3">Belongs to the short-chain dehydrogenases/reductases (SDR) family.</text>
</comment>
<evidence type="ECO:0000313" key="4">
    <source>
        <dbReference type="EMBL" id="PPQ78452.1"/>
    </source>
</evidence>
<dbReference type="PANTHER" id="PTHR43976">
    <property type="entry name" value="SHORT CHAIN DEHYDROGENASE"/>
    <property type="match status" value="1"/>
</dbReference>
<dbReference type="STRING" id="93625.A0A409WIX4"/>
<evidence type="ECO:0000256" key="2">
    <source>
        <dbReference type="ARBA" id="ARBA00023002"/>
    </source>
</evidence>
<evidence type="ECO:0000313" key="5">
    <source>
        <dbReference type="Proteomes" id="UP000283269"/>
    </source>
</evidence>
<protein>
    <submittedName>
        <fullName evidence="4">Uncharacterized protein</fullName>
    </submittedName>
</protein>
<gene>
    <name evidence="4" type="ORF">CVT25_011847</name>
</gene>
<evidence type="ECO:0000256" key="3">
    <source>
        <dbReference type="RuleBase" id="RU000363"/>
    </source>
</evidence>
<reference evidence="4 5" key="1">
    <citation type="journal article" date="2018" name="Evol. Lett.">
        <title>Horizontal gene cluster transfer increased hallucinogenic mushroom diversity.</title>
        <authorList>
            <person name="Reynolds H.T."/>
            <person name="Vijayakumar V."/>
            <person name="Gluck-Thaler E."/>
            <person name="Korotkin H.B."/>
            <person name="Matheny P.B."/>
            <person name="Slot J.C."/>
        </authorList>
    </citation>
    <scope>NUCLEOTIDE SEQUENCE [LARGE SCALE GENOMIC DNA]</scope>
    <source>
        <strain evidence="4 5">2631</strain>
    </source>
</reference>
<sequence length="295" mass="32357">MAQSSSVDTPKVWLITGASSGFGKRLVISVLARGDRVIATARSLEKLESIVSELDAQHADRVRTLQLDVTDGEEKIKTKIDQAITFWKRIDVLVNNAGFGFPGMVEEGGTKVLRQQFDTNVFGVLDVTNATLPYLRESNGCVVVIGSRSAWKAELPVRFYAASKAAIHAITETLTTELAQFNIKVLLVAPGSFRTEGIYGHSYFTDNPIPAYDKLRQVSEARFGSISGTEKGDPDKAVKAIVDVVTGEGRAKGRPWPNYLILGEDAEIDLKNKYGRLMTVLDEWSDVTRAVNFDS</sequence>
<dbReference type="EMBL" id="NHYD01003417">
    <property type="protein sequence ID" value="PPQ78452.1"/>
    <property type="molecule type" value="Genomic_DNA"/>
</dbReference>
<dbReference type="CDD" id="cd05374">
    <property type="entry name" value="17beta-HSD-like_SDR_c"/>
    <property type="match status" value="1"/>
</dbReference>
<name>A0A409WIX4_PSICY</name>
<proteinExistence type="inferred from homology"/>
<dbReference type="PANTHER" id="PTHR43976:SF16">
    <property type="entry name" value="SHORT-CHAIN DEHYDROGENASE_REDUCTASE FAMILY PROTEIN"/>
    <property type="match status" value="1"/>
</dbReference>
<dbReference type="InterPro" id="IPR002347">
    <property type="entry name" value="SDR_fam"/>
</dbReference>
<evidence type="ECO:0000256" key="1">
    <source>
        <dbReference type="ARBA" id="ARBA00006484"/>
    </source>
</evidence>
<keyword evidence="5" id="KW-1185">Reference proteome</keyword>
<dbReference type="SUPFAM" id="SSF51735">
    <property type="entry name" value="NAD(P)-binding Rossmann-fold domains"/>
    <property type="match status" value="1"/>
</dbReference>
<dbReference type="OrthoDB" id="1274115at2759"/>
<dbReference type="Gene3D" id="3.40.50.720">
    <property type="entry name" value="NAD(P)-binding Rossmann-like Domain"/>
    <property type="match status" value="1"/>
</dbReference>
<comment type="caution">
    <text evidence="4">The sequence shown here is derived from an EMBL/GenBank/DDBJ whole genome shotgun (WGS) entry which is preliminary data.</text>
</comment>
<dbReference type="AlphaFoldDB" id="A0A409WIX4"/>
<dbReference type="PRINTS" id="PR00080">
    <property type="entry name" value="SDRFAMILY"/>
</dbReference>
<dbReference type="PRINTS" id="PR00081">
    <property type="entry name" value="GDHRDH"/>
</dbReference>
<dbReference type="Pfam" id="PF00106">
    <property type="entry name" value="adh_short"/>
    <property type="match status" value="1"/>
</dbReference>
<organism evidence="4 5">
    <name type="scientific">Psilocybe cyanescens</name>
    <dbReference type="NCBI Taxonomy" id="93625"/>
    <lineage>
        <taxon>Eukaryota</taxon>
        <taxon>Fungi</taxon>
        <taxon>Dikarya</taxon>
        <taxon>Basidiomycota</taxon>
        <taxon>Agaricomycotina</taxon>
        <taxon>Agaricomycetes</taxon>
        <taxon>Agaricomycetidae</taxon>
        <taxon>Agaricales</taxon>
        <taxon>Agaricineae</taxon>
        <taxon>Strophariaceae</taxon>
        <taxon>Psilocybe</taxon>
    </lineage>
</organism>
<dbReference type="InterPro" id="IPR036291">
    <property type="entry name" value="NAD(P)-bd_dom_sf"/>
</dbReference>
<dbReference type="InterPro" id="IPR051911">
    <property type="entry name" value="SDR_oxidoreductase"/>
</dbReference>
<accession>A0A409WIX4</accession>
<dbReference type="FunCoup" id="A0A409WIX4">
    <property type="interactions" value="270"/>
</dbReference>